<feature type="domain" description="Thiamine phosphate synthase/TenI" evidence="12">
    <location>
        <begin position="10"/>
        <end position="186"/>
    </location>
</feature>
<proteinExistence type="inferred from homology"/>
<evidence type="ECO:0000256" key="2">
    <source>
        <dbReference type="ARBA" id="ARBA00022679"/>
    </source>
</evidence>
<dbReference type="InterPro" id="IPR013785">
    <property type="entry name" value="Aldolase_TIM"/>
</dbReference>
<dbReference type="Proteomes" id="UP000028501">
    <property type="component" value="Chromosome"/>
</dbReference>
<keyword evidence="3 9" id="KW-0479">Metal-binding</keyword>
<evidence type="ECO:0000256" key="8">
    <source>
        <dbReference type="ARBA" id="ARBA00047883"/>
    </source>
</evidence>
<dbReference type="GO" id="GO:0009229">
    <property type="term" value="P:thiamine diphosphate biosynthetic process"/>
    <property type="evidence" value="ECO:0007669"/>
    <property type="project" value="UniProtKB-UniRule"/>
</dbReference>
<evidence type="ECO:0000256" key="11">
    <source>
        <dbReference type="RuleBase" id="RU004253"/>
    </source>
</evidence>
<feature type="binding site" evidence="9">
    <location>
        <begin position="38"/>
        <end position="42"/>
    </location>
    <ligand>
        <name>4-amino-2-methyl-5-(diphosphooxymethyl)pyrimidine</name>
        <dbReference type="ChEBI" id="CHEBI:57841"/>
    </ligand>
</feature>
<feature type="binding site" evidence="9">
    <location>
        <position position="90"/>
    </location>
    <ligand>
        <name>Mg(2+)</name>
        <dbReference type="ChEBI" id="CHEBI:18420"/>
    </ligand>
</feature>
<dbReference type="PANTHER" id="PTHR20857">
    <property type="entry name" value="THIAMINE-PHOSPHATE PYROPHOSPHORYLASE"/>
    <property type="match status" value="1"/>
</dbReference>
<comment type="similarity">
    <text evidence="9 10">Belongs to the thiamine-phosphate synthase family.</text>
</comment>
<comment type="catalytic activity">
    <reaction evidence="7 9 10">
        <text>2-(2-carboxy-4-methylthiazol-5-yl)ethyl phosphate + 4-amino-2-methyl-5-(diphosphooxymethyl)pyrimidine + 2 H(+) = thiamine phosphate + CO2 + diphosphate</text>
        <dbReference type="Rhea" id="RHEA:47848"/>
        <dbReference type="ChEBI" id="CHEBI:15378"/>
        <dbReference type="ChEBI" id="CHEBI:16526"/>
        <dbReference type="ChEBI" id="CHEBI:33019"/>
        <dbReference type="ChEBI" id="CHEBI:37575"/>
        <dbReference type="ChEBI" id="CHEBI:57841"/>
        <dbReference type="ChEBI" id="CHEBI:62890"/>
        <dbReference type="EC" id="2.5.1.3"/>
    </reaction>
</comment>
<evidence type="ECO:0000256" key="7">
    <source>
        <dbReference type="ARBA" id="ARBA00047851"/>
    </source>
</evidence>
<evidence type="ECO:0000313" key="13">
    <source>
        <dbReference type="EMBL" id="AIG99063.1"/>
    </source>
</evidence>
<gene>
    <name evidence="9" type="primary">thiE</name>
    <name evidence="13" type="ORF">AFULGI_00023430</name>
</gene>
<evidence type="ECO:0000259" key="12">
    <source>
        <dbReference type="Pfam" id="PF02581"/>
    </source>
</evidence>
<dbReference type="EC" id="2.5.1.3" evidence="9"/>
<feature type="binding site" evidence="9">
    <location>
        <begin position="183"/>
        <end position="184"/>
    </location>
    <ligand>
        <name>2-[(2R,5Z)-2-carboxy-4-methylthiazol-5(2H)-ylidene]ethyl phosphate</name>
        <dbReference type="ChEBI" id="CHEBI:62899"/>
    </ligand>
</feature>
<comment type="function">
    <text evidence="9">Condenses 4-methyl-5-(beta-hydroxyethyl)thiazole monophosphate (THZ-P) and 2-methyl-4-amino-5-hydroxymethyl pyrimidine pyrophosphate (HMP-PP) to form thiamine monophosphate (TMP).</text>
</comment>
<dbReference type="HAMAP" id="MF_00097">
    <property type="entry name" value="TMP_synthase"/>
    <property type="match status" value="1"/>
</dbReference>
<sequence length="210" mass="23050">MSRLEDYLSVYFITDSEFGRTHEELAEMALRAGVRAIQFREKKLSTKRMYEIGKRLRALTRDYDALFFVNDRIDVALAVDADGVHIGQDDMPAFAAREIFPGYIGVSAGNVEEAKKDERFADYLGVGPVFPTKTKEDAGEAIGIEGLRRIVESVSVPVVAIGSINKQNAIEVLKTGVAGIAVISAIAAADDPERAARELVELVRRFKSGL</sequence>
<feature type="binding site" evidence="9">
    <location>
        <begin position="132"/>
        <end position="134"/>
    </location>
    <ligand>
        <name>2-[(2R,5Z)-2-carboxy-4-methylthiazol-5(2H)-ylidene]ethyl phosphate</name>
        <dbReference type="ChEBI" id="CHEBI:62899"/>
    </ligand>
</feature>
<feature type="binding site" evidence="9">
    <location>
        <position position="135"/>
    </location>
    <ligand>
        <name>4-amino-2-methyl-5-(diphosphooxymethyl)pyrimidine</name>
        <dbReference type="ChEBI" id="CHEBI:57841"/>
    </ligand>
</feature>
<dbReference type="GO" id="GO:0000287">
    <property type="term" value="F:magnesium ion binding"/>
    <property type="evidence" value="ECO:0007669"/>
    <property type="project" value="UniProtKB-UniRule"/>
</dbReference>
<dbReference type="SMR" id="A0A075WNF5"/>
<feature type="binding site" evidence="9">
    <location>
        <position position="71"/>
    </location>
    <ligand>
        <name>Mg(2+)</name>
        <dbReference type="ChEBI" id="CHEBI:18420"/>
    </ligand>
</feature>
<feature type="binding site" evidence="9">
    <location>
        <position position="70"/>
    </location>
    <ligand>
        <name>4-amino-2-methyl-5-(diphosphooxymethyl)pyrimidine</name>
        <dbReference type="ChEBI" id="CHEBI:57841"/>
    </ligand>
</feature>
<comment type="caution">
    <text evidence="9">Lacks conserved residue(s) required for the propagation of feature annotation.</text>
</comment>
<evidence type="ECO:0000256" key="6">
    <source>
        <dbReference type="ARBA" id="ARBA00047334"/>
    </source>
</evidence>
<accession>A0A075WNF5</accession>
<dbReference type="FunFam" id="3.20.20.70:FF:000096">
    <property type="entry name" value="Thiamine-phosphate synthase"/>
    <property type="match status" value="1"/>
</dbReference>
<feature type="binding site" evidence="9">
    <location>
        <position position="107"/>
    </location>
    <ligand>
        <name>4-amino-2-methyl-5-(diphosphooxymethyl)pyrimidine</name>
        <dbReference type="ChEBI" id="CHEBI:57841"/>
    </ligand>
</feature>
<evidence type="ECO:0000313" key="14">
    <source>
        <dbReference type="Proteomes" id="UP000028501"/>
    </source>
</evidence>
<comment type="pathway">
    <text evidence="1 9 11">Cofactor biosynthesis; thiamine diphosphate biosynthesis; thiamine phosphate from 4-amino-2-methyl-5-diphosphomethylpyrimidine and 4-methyl-5-(2-phosphoethyl)-thiazole: step 1/1.</text>
</comment>
<dbReference type="EMBL" id="CP006577">
    <property type="protein sequence ID" value="AIG99063.1"/>
    <property type="molecule type" value="Genomic_DNA"/>
</dbReference>
<dbReference type="NCBIfam" id="TIGR00693">
    <property type="entry name" value="thiE"/>
    <property type="match status" value="1"/>
</dbReference>
<reference evidence="13 14" key="1">
    <citation type="submission" date="2013-07" db="EMBL/GenBank/DDBJ databases">
        <title>Genome of Archaeoglobus fulgidus.</title>
        <authorList>
            <person name="Fiebig A."/>
            <person name="Birkeland N.-K."/>
        </authorList>
    </citation>
    <scope>NUCLEOTIDE SEQUENCE [LARGE SCALE GENOMIC DNA]</scope>
    <source>
        <strain evidence="13 14">DSM 8774</strain>
    </source>
</reference>
<dbReference type="GeneID" id="24795823"/>
<keyword evidence="2 9" id="KW-0808">Transferase</keyword>
<dbReference type="InterPro" id="IPR036206">
    <property type="entry name" value="ThiamineP_synth_sf"/>
</dbReference>
<dbReference type="GO" id="GO:0009228">
    <property type="term" value="P:thiamine biosynthetic process"/>
    <property type="evidence" value="ECO:0007669"/>
    <property type="project" value="UniProtKB-KW"/>
</dbReference>
<dbReference type="InterPro" id="IPR034291">
    <property type="entry name" value="TMP_synthase"/>
</dbReference>
<dbReference type="GO" id="GO:0004789">
    <property type="term" value="F:thiamine-phosphate diphosphorylase activity"/>
    <property type="evidence" value="ECO:0007669"/>
    <property type="project" value="UniProtKB-UniRule"/>
</dbReference>
<evidence type="ECO:0000256" key="3">
    <source>
        <dbReference type="ARBA" id="ARBA00022723"/>
    </source>
</evidence>
<dbReference type="SUPFAM" id="SSF51391">
    <property type="entry name" value="Thiamin phosphate synthase"/>
    <property type="match status" value="1"/>
</dbReference>
<dbReference type="KEGG" id="afg:AFULGI_00023430"/>
<protein>
    <recommendedName>
        <fullName evidence="9">Thiamine-phosphate synthase</fullName>
        <shortName evidence="9">TP synthase</shortName>
        <shortName evidence="9">TPS</shortName>
        <ecNumber evidence="9">2.5.1.3</ecNumber>
    </recommendedName>
    <alternativeName>
        <fullName evidence="9">Thiamine-phosphate pyrophosphorylase</fullName>
        <shortName evidence="9">TMP pyrophosphorylase</shortName>
        <shortName evidence="9">TMP-PPase</shortName>
    </alternativeName>
</protein>
<comment type="catalytic activity">
    <reaction evidence="8 9 10">
        <text>2-[(2R,5Z)-2-carboxy-4-methylthiazol-5(2H)-ylidene]ethyl phosphate + 4-amino-2-methyl-5-(diphosphooxymethyl)pyrimidine + 2 H(+) = thiamine phosphate + CO2 + diphosphate</text>
        <dbReference type="Rhea" id="RHEA:47844"/>
        <dbReference type="ChEBI" id="CHEBI:15378"/>
        <dbReference type="ChEBI" id="CHEBI:16526"/>
        <dbReference type="ChEBI" id="CHEBI:33019"/>
        <dbReference type="ChEBI" id="CHEBI:37575"/>
        <dbReference type="ChEBI" id="CHEBI:57841"/>
        <dbReference type="ChEBI" id="CHEBI:62899"/>
        <dbReference type="EC" id="2.5.1.3"/>
    </reaction>
</comment>
<dbReference type="PANTHER" id="PTHR20857:SF23">
    <property type="entry name" value="THIAMINE BIOSYNTHETIC BIFUNCTIONAL ENZYME"/>
    <property type="match status" value="1"/>
</dbReference>
<evidence type="ECO:0000256" key="4">
    <source>
        <dbReference type="ARBA" id="ARBA00022842"/>
    </source>
</evidence>
<dbReference type="AlphaFoldDB" id="A0A075WNF5"/>
<dbReference type="GO" id="GO:0005737">
    <property type="term" value="C:cytoplasm"/>
    <property type="evidence" value="ECO:0007669"/>
    <property type="project" value="TreeGrafter"/>
</dbReference>
<keyword evidence="5 9" id="KW-0784">Thiamine biosynthesis</keyword>
<dbReference type="RefSeq" id="WP_010879566.1">
    <property type="nucleotide sequence ID" value="NZ_CP006577.1"/>
</dbReference>
<comment type="catalytic activity">
    <reaction evidence="6 9 10">
        <text>4-methyl-5-(2-phosphooxyethyl)-thiazole + 4-amino-2-methyl-5-(diphosphooxymethyl)pyrimidine + H(+) = thiamine phosphate + diphosphate</text>
        <dbReference type="Rhea" id="RHEA:22328"/>
        <dbReference type="ChEBI" id="CHEBI:15378"/>
        <dbReference type="ChEBI" id="CHEBI:33019"/>
        <dbReference type="ChEBI" id="CHEBI:37575"/>
        <dbReference type="ChEBI" id="CHEBI:57841"/>
        <dbReference type="ChEBI" id="CHEBI:58296"/>
        <dbReference type="EC" id="2.5.1.3"/>
    </reaction>
</comment>
<evidence type="ECO:0000256" key="1">
    <source>
        <dbReference type="ARBA" id="ARBA00005165"/>
    </source>
</evidence>
<dbReference type="CDD" id="cd00564">
    <property type="entry name" value="TMP_TenI"/>
    <property type="match status" value="1"/>
</dbReference>
<dbReference type="Gene3D" id="3.20.20.70">
    <property type="entry name" value="Aldolase class I"/>
    <property type="match status" value="1"/>
</dbReference>
<evidence type="ECO:0000256" key="9">
    <source>
        <dbReference type="HAMAP-Rule" id="MF_00097"/>
    </source>
</evidence>
<evidence type="ECO:0000256" key="5">
    <source>
        <dbReference type="ARBA" id="ARBA00022977"/>
    </source>
</evidence>
<dbReference type="UniPathway" id="UPA00060">
    <property type="reaction ID" value="UER00141"/>
</dbReference>
<dbReference type="Pfam" id="PF02581">
    <property type="entry name" value="TMP-TENI"/>
    <property type="match status" value="1"/>
</dbReference>
<dbReference type="InterPro" id="IPR022998">
    <property type="entry name" value="ThiamineP_synth_TenI"/>
</dbReference>
<dbReference type="HOGENOM" id="CLU_018272_3_2_2"/>
<keyword evidence="4 9" id="KW-0460">Magnesium</keyword>
<name>A0A075WNF5_ARCFL</name>
<organism evidence="13 14">
    <name type="scientific">Archaeoglobus fulgidus DSM 8774</name>
    <dbReference type="NCBI Taxonomy" id="1344584"/>
    <lineage>
        <taxon>Archaea</taxon>
        <taxon>Methanobacteriati</taxon>
        <taxon>Methanobacteriota</taxon>
        <taxon>Archaeoglobi</taxon>
        <taxon>Archaeoglobales</taxon>
        <taxon>Archaeoglobaceae</taxon>
        <taxon>Archaeoglobus</taxon>
    </lineage>
</organism>
<comment type="cofactor">
    <cofactor evidence="9">
        <name>Mg(2+)</name>
        <dbReference type="ChEBI" id="CHEBI:18420"/>
    </cofactor>
    <text evidence="9">Binds 1 Mg(2+) ion per subunit.</text>
</comment>
<evidence type="ECO:0000256" key="10">
    <source>
        <dbReference type="RuleBase" id="RU003826"/>
    </source>
</evidence>